<dbReference type="InterPro" id="IPR013325">
    <property type="entry name" value="RNA_pol_sigma_r2"/>
</dbReference>
<reference evidence="6" key="1">
    <citation type="journal article" date="2014" name="Int. J. Syst. Evol. Microbiol.">
        <title>Complete genome sequence of Corynebacterium casei LMG S-19264T (=DSM 44701T), isolated from a smear-ripened cheese.</title>
        <authorList>
            <consortium name="US DOE Joint Genome Institute (JGI-PGF)"/>
            <person name="Walter F."/>
            <person name="Albersmeier A."/>
            <person name="Kalinowski J."/>
            <person name="Ruckert C."/>
        </authorList>
    </citation>
    <scope>NUCLEOTIDE SEQUENCE</scope>
    <source>
        <strain evidence="6">CGMCC 1.15448</strain>
    </source>
</reference>
<name>A0A8J2U884_9BACT</name>
<accession>A0A8J2U884</accession>
<dbReference type="SUPFAM" id="SSF88946">
    <property type="entry name" value="Sigma2 domain of RNA polymerase sigma factors"/>
    <property type="match status" value="1"/>
</dbReference>
<dbReference type="Proteomes" id="UP000607559">
    <property type="component" value="Unassembled WGS sequence"/>
</dbReference>
<reference evidence="6" key="2">
    <citation type="submission" date="2020-09" db="EMBL/GenBank/DDBJ databases">
        <authorList>
            <person name="Sun Q."/>
            <person name="Zhou Y."/>
        </authorList>
    </citation>
    <scope>NUCLEOTIDE SEQUENCE</scope>
    <source>
        <strain evidence="6">CGMCC 1.15448</strain>
    </source>
</reference>
<gene>
    <name evidence="6" type="ORF">GCM10011511_05180</name>
</gene>
<feature type="domain" description="RNA polymerase sigma-70 region 4" evidence="5">
    <location>
        <begin position="138"/>
        <end position="183"/>
    </location>
</feature>
<dbReference type="PANTHER" id="PTHR43133">
    <property type="entry name" value="RNA POLYMERASE ECF-TYPE SIGMA FACTO"/>
    <property type="match status" value="1"/>
</dbReference>
<keyword evidence="2" id="KW-0805">Transcription regulation</keyword>
<dbReference type="InterPro" id="IPR014284">
    <property type="entry name" value="RNA_pol_sigma-70_dom"/>
</dbReference>
<evidence type="ECO:0000256" key="2">
    <source>
        <dbReference type="ARBA" id="ARBA00023015"/>
    </source>
</evidence>
<keyword evidence="3" id="KW-0731">Sigma factor</keyword>
<sequence>MSYELPTPTEQAYFLRYKNGEEEGFTQLYRMMFNSLLRYGMRILPNEFAVTTIVQDALLKAWDFRERMTCLQHTFRFMCMNVKWACYDYYRQPEIRQVVYLDHDTYPDVSFLPGSEEAGPVCNEEALLKSIYDVMPYLPMNKQTILQLYFKYGFSYKQIAKRYGANIQTISKNLHEALAYLKKVIHSKKQLTKPISFPVTNDKYQAEEYLTGEMLQLFKLRYESKLPFDVIAAKLNLPQPYIQQQYAAAHAKLQQLKISRRP</sequence>
<dbReference type="AlphaFoldDB" id="A0A8J2U884"/>
<dbReference type="Gene3D" id="1.10.10.10">
    <property type="entry name" value="Winged helix-like DNA-binding domain superfamily/Winged helix DNA-binding domain"/>
    <property type="match status" value="1"/>
</dbReference>
<protein>
    <recommendedName>
        <fullName evidence="5">RNA polymerase sigma-70 region 4 domain-containing protein</fullName>
    </recommendedName>
</protein>
<dbReference type="Pfam" id="PF04545">
    <property type="entry name" value="Sigma70_r4"/>
    <property type="match status" value="1"/>
</dbReference>
<dbReference type="InterPro" id="IPR036388">
    <property type="entry name" value="WH-like_DNA-bd_sf"/>
</dbReference>
<dbReference type="NCBIfam" id="TIGR02937">
    <property type="entry name" value="sigma70-ECF"/>
    <property type="match status" value="1"/>
</dbReference>
<evidence type="ECO:0000256" key="4">
    <source>
        <dbReference type="ARBA" id="ARBA00023163"/>
    </source>
</evidence>
<evidence type="ECO:0000313" key="6">
    <source>
        <dbReference type="EMBL" id="GGA85115.1"/>
    </source>
</evidence>
<dbReference type="InterPro" id="IPR039425">
    <property type="entry name" value="RNA_pol_sigma-70-like"/>
</dbReference>
<dbReference type="GO" id="GO:0016987">
    <property type="term" value="F:sigma factor activity"/>
    <property type="evidence" value="ECO:0007669"/>
    <property type="project" value="UniProtKB-KW"/>
</dbReference>
<dbReference type="Gene3D" id="1.10.1740.10">
    <property type="match status" value="1"/>
</dbReference>
<comment type="similarity">
    <text evidence="1">Belongs to the sigma-70 factor family. ECF subfamily.</text>
</comment>
<evidence type="ECO:0000256" key="3">
    <source>
        <dbReference type="ARBA" id="ARBA00023082"/>
    </source>
</evidence>
<dbReference type="RefSeq" id="WP_188928230.1">
    <property type="nucleotide sequence ID" value="NZ_BMJC01000001.1"/>
</dbReference>
<evidence type="ECO:0000256" key="1">
    <source>
        <dbReference type="ARBA" id="ARBA00010641"/>
    </source>
</evidence>
<keyword evidence="7" id="KW-1185">Reference proteome</keyword>
<dbReference type="EMBL" id="BMJC01000001">
    <property type="protein sequence ID" value="GGA85115.1"/>
    <property type="molecule type" value="Genomic_DNA"/>
</dbReference>
<comment type="caution">
    <text evidence="6">The sequence shown here is derived from an EMBL/GenBank/DDBJ whole genome shotgun (WGS) entry which is preliminary data.</text>
</comment>
<evidence type="ECO:0000259" key="5">
    <source>
        <dbReference type="Pfam" id="PF04545"/>
    </source>
</evidence>
<dbReference type="PANTHER" id="PTHR43133:SF46">
    <property type="entry name" value="RNA POLYMERASE SIGMA-70 FACTOR ECF SUBFAMILY"/>
    <property type="match status" value="1"/>
</dbReference>
<dbReference type="GO" id="GO:0006352">
    <property type="term" value="P:DNA-templated transcription initiation"/>
    <property type="evidence" value="ECO:0007669"/>
    <property type="project" value="InterPro"/>
</dbReference>
<evidence type="ECO:0000313" key="7">
    <source>
        <dbReference type="Proteomes" id="UP000607559"/>
    </source>
</evidence>
<dbReference type="SUPFAM" id="SSF88659">
    <property type="entry name" value="Sigma3 and sigma4 domains of RNA polymerase sigma factors"/>
    <property type="match status" value="2"/>
</dbReference>
<dbReference type="InterPro" id="IPR007630">
    <property type="entry name" value="RNA_pol_sigma70_r4"/>
</dbReference>
<dbReference type="InterPro" id="IPR013324">
    <property type="entry name" value="RNA_pol_sigma_r3/r4-like"/>
</dbReference>
<organism evidence="6 7">
    <name type="scientific">Puia dinghuensis</name>
    <dbReference type="NCBI Taxonomy" id="1792502"/>
    <lineage>
        <taxon>Bacteria</taxon>
        <taxon>Pseudomonadati</taxon>
        <taxon>Bacteroidota</taxon>
        <taxon>Chitinophagia</taxon>
        <taxon>Chitinophagales</taxon>
        <taxon>Chitinophagaceae</taxon>
        <taxon>Puia</taxon>
    </lineage>
</organism>
<proteinExistence type="inferred from homology"/>
<keyword evidence="4" id="KW-0804">Transcription</keyword>